<dbReference type="Proteomes" id="UP000683360">
    <property type="component" value="Unassembled WGS sequence"/>
</dbReference>
<accession>A0A8S3REQ8</accession>
<protein>
    <submittedName>
        <fullName evidence="3">Uncharacterized protein</fullName>
    </submittedName>
</protein>
<sequence>MEHSKEESPEPEFSVTMDENTHDTSKENISDANNNLEKSELSNINTLLHTSLSRVDANLVDALEKINTYQQSNQLKNTEDTNTVTSYQKKISELQKVNQSLELQLKIERNNVALNNANFESALQHERSLVSNLRKELESVITTSTKEILFNSDKNEAKNQEITELTKTVKELNMQVSHLQDENMSIKSQLANLYDDQINRRTNTNPDKTEEKKSIPDIPTALMVGTSNLKGINEKKITPAVEITKVIAFTIDQAKDDNNYVPVFDTYQSDRQILLRNSNDTKVNTRGKDLIDLCISHQLRFLNGRIIGDLFGKYTCYKPVGASVVDYAIMSESALNQVLYFKVNDFIPTLSDCHSKIEWKMSAHFTTTHAEVIDNILPLSCNYVWSDDSSDKFQDALSSIDIQKMIFDFEKSTIQNSPDSVNTAAIKLSNIFINAADKSLRKPRPKKDNKKQLPQNNWFDNDLKKMRINLLIIDTEDISMSDSMKIEVPPKKRRALKRVMKKDKAKTFKQKRNLNTSLSSLSKSFNRSVTSRVIKQTLQSNNRQLAMTLEKTRKDLRMASNVIMDQKREIIGLQTQVTTYKHLAGLKPDEIENEVQIRMEV</sequence>
<dbReference type="EMBL" id="CAJPWZ010001091">
    <property type="protein sequence ID" value="CAG2207784.1"/>
    <property type="molecule type" value="Genomic_DNA"/>
</dbReference>
<evidence type="ECO:0000256" key="2">
    <source>
        <dbReference type="SAM" id="MobiDB-lite"/>
    </source>
</evidence>
<evidence type="ECO:0000313" key="3">
    <source>
        <dbReference type="EMBL" id="CAG2207784.1"/>
    </source>
</evidence>
<feature type="compositionally biased region" description="Basic and acidic residues" evidence="2">
    <location>
        <begin position="19"/>
        <end position="29"/>
    </location>
</feature>
<name>A0A8S3REQ8_MYTED</name>
<keyword evidence="1" id="KW-0175">Coiled coil</keyword>
<dbReference type="OrthoDB" id="6119299at2759"/>
<proteinExistence type="predicted"/>
<evidence type="ECO:0000313" key="4">
    <source>
        <dbReference type="Proteomes" id="UP000683360"/>
    </source>
</evidence>
<keyword evidence="4" id="KW-1185">Reference proteome</keyword>
<organism evidence="3 4">
    <name type="scientific">Mytilus edulis</name>
    <name type="common">Blue mussel</name>
    <dbReference type="NCBI Taxonomy" id="6550"/>
    <lineage>
        <taxon>Eukaryota</taxon>
        <taxon>Metazoa</taxon>
        <taxon>Spiralia</taxon>
        <taxon>Lophotrochozoa</taxon>
        <taxon>Mollusca</taxon>
        <taxon>Bivalvia</taxon>
        <taxon>Autobranchia</taxon>
        <taxon>Pteriomorphia</taxon>
        <taxon>Mytilida</taxon>
        <taxon>Mytiloidea</taxon>
        <taxon>Mytilidae</taxon>
        <taxon>Mytilinae</taxon>
        <taxon>Mytilus</taxon>
    </lineage>
</organism>
<feature type="region of interest" description="Disordered" evidence="2">
    <location>
        <begin position="1"/>
        <end position="35"/>
    </location>
</feature>
<dbReference type="InterPro" id="IPR036691">
    <property type="entry name" value="Endo/exonu/phosph_ase_sf"/>
</dbReference>
<feature type="coiled-coil region" evidence="1">
    <location>
        <begin position="84"/>
        <end position="111"/>
    </location>
</feature>
<comment type="caution">
    <text evidence="3">The sequence shown here is derived from an EMBL/GenBank/DDBJ whole genome shotgun (WGS) entry which is preliminary data.</text>
</comment>
<evidence type="ECO:0000256" key="1">
    <source>
        <dbReference type="SAM" id="Coils"/>
    </source>
</evidence>
<feature type="coiled-coil region" evidence="1">
    <location>
        <begin position="535"/>
        <end position="569"/>
    </location>
</feature>
<dbReference type="Gene3D" id="3.60.10.10">
    <property type="entry name" value="Endonuclease/exonuclease/phosphatase"/>
    <property type="match status" value="1"/>
</dbReference>
<gene>
    <name evidence="3" type="ORF">MEDL_22035</name>
</gene>
<feature type="coiled-coil region" evidence="1">
    <location>
        <begin position="155"/>
        <end position="189"/>
    </location>
</feature>
<dbReference type="AlphaFoldDB" id="A0A8S3REQ8"/>
<reference evidence="3" key="1">
    <citation type="submission" date="2021-03" db="EMBL/GenBank/DDBJ databases">
        <authorList>
            <person name="Bekaert M."/>
        </authorList>
    </citation>
    <scope>NUCLEOTIDE SEQUENCE</scope>
</reference>